<organism evidence="3 4">
    <name type="scientific">Hypholoma sublateritium (strain FD-334 SS-4)</name>
    <dbReference type="NCBI Taxonomy" id="945553"/>
    <lineage>
        <taxon>Eukaryota</taxon>
        <taxon>Fungi</taxon>
        <taxon>Dikarya</taxon>
        <taxon>Basidiomycota</taxon>
        <taxon>Agaricomycotina</taxon>
        <taxon>Agaricomycetes</taxon>
        <taxon>Agaricomycetidae</taxon>
        <taxon>Agaricales</taxon>
        <taxon>Agaricineae</taxon>
        <taxon>Strophariaceae</taxon>
        <taxon>Hypholoma</taxon>
    </lineage>
</organism>
<dbReference type="PANTHER" id="PTHR10039:SF16">
    <property type="entry name" value="GPI INOSITOL-DEACYLASE"/>
    <property type="match status" value="1"/>
</dbReference>
<protein>
    <submittedName>
        <fullName evidence="3">Carbohydrate-binding module family 67 protein</fullName>
    </submittedName>
</protein>
<dbReference type="OrthoDB" id="10036721at2759"/>
<name>A0A0D2P6Y6_HYPSF</name>
<gene>
    <name evidence="3" type="ORF">HYPSUDRAFT_38904</name>
</gene>
<dbReference type="InterPro" id="IPR056884">
    <property type="entry name" value="NPHP3-like_N"/>
</dbReference>
<dbReference type="InterPro" id="IPR027417">
    <property type="entry name" value="P-loop_NTPase"/>
</dbReference>
<reference evidence="4" key="1">
    <citation type="submission" date="2014-04" db="EMBL/GenBank/DDBJ databases">
        <title>Evolutionary Origins and Diversification of the Mycorrhizal Mutualists.</title>
        <authorList>
            <consortium name="DOE Joint Genome Institute"/>
            <consortium name="Mycorrhizal Genomics Consortium"/>
            <person name="Kohler A."/>
            <person name="Kuo A."/>
            <person name="Nagy L.G."/>
            <person name="Floudas D."/>
            <person name="Copeland A."/>
            <person name="Barry K.W."/>
            <person name="Cichocki N."/>
            <person name="Veneault-Fourrey C."/>
            <person name="LaButti K."/>
            <person name="Lindquist E.A."/>
            <person name="Lipzen A."/>
            <person name="Lundell T."/>
            <person name="Morin E."/>
            <person name="Murat C."/>
            <person name="Riley R."/>
            <person name="Ohm R."/>
            <person name="Sun H."/>
            <person name="Tunlid A."/>
            <person name="Henrissat B."/>
            <person name="Grigoriev I.V."/>
            <person name="Hibbett D.S."/>
            <person name="Martin F."/>
        </authorList>
    </citation>
    <scope>NUCLEOTIDE SEQUENCE [LARGE SCALE GENOMIC DNA]</scope>
    <source>
        <strain evidence="4">FD-334 SS-4</strain>
    </source>
</reference>
<proteinExistence type="predicted"/>
<feature type="domain" description="Nephrocystin 3-like N-terminal" evidence="2">
    <location>
        <begin position="45"/>
        <end position="216"/>
    </location>
</feature>
<dbReference type="Proteomes" id="UP000054270">
    <property type="component" value="Unassembled WGS sequence"/>
</dbReference>
<evidence type="ECO:0000259" key="2">
    <source>
        <dbReference type="Pfam" id="PF24883"/>
    </source>
</evidence>
<keyword evidence="1" id="KW-0677">Repeat</keyword>
<dbReference type="PANTHER" id="PTHR10039">
    <property type="entry name" value="AMELOGENIN"/>
    <property type="match status" value="1"/>
</dbReference>
<keyword evidence="4" id="KW-1185">Reference proteome</keyword>
<dbReference type="Gene3D" id="2.60.120.260">
    <property type="entry name" value="Galactose-binding domain-like"/>
    <property type="match status" value="2"/>
</dbReference>
<dbReference type="SUPFAM" id="SSF52540">
    <property type="entry name" value="P-loop containing nucleoside triphosphate hydrolases"/>
    <property type="match status" value="1"/>
</dbReference>
<accession>A0A0D2P6Y6</accession>
<evidence type="ECO:0000313" key="4">
    <source>
        <dbReference type="Proteomes" id="UP000054270"/>
    </source>
</evidence>
<evidence type="ECO:0000313" key="3">
    <source>
        <dbReference type="EMBL" id="KJA24466.1"/>
    </source>
</evidence>
<dbReference type="Gene3D" id="3.40.50.300">
    <property type="entry name" value="P-loop containing nucleotide triphosphate hydrolases"/>
    <property type="match status" value="1"/>
</dbReference>
<sequence>MSSLSESNRNRRTTVAFDRLRRQVLPTAFHDSREHLDLSNHPTPWLSTCDKIMTWVQRQEKPKSETSLMWLDGDAGAGKTVIAHALARRCQAEKILAASFFFCLSDDRRNDGTKFTSTLAYQICINIPGARPYIEAAIDHNPLIFQRSVEEQLRSLIIEPLKSFRNSHKDALPSYAIVIDALDECRDAGFQTSVIQAFVAVSKPELTLLRIIITSRAEDHIASTFNFVNLSWPQAMHFFLDDQLASEKPRDLSITPPLPDLTFGSWIWTWEKPYSDPPVGPRPFRKVVMIPEGRYVDSLTIDITCDDIFALYVNGKILGSGREWTTAHRWSITFPLTNKIVIAVYATNDPVERAWAGLVASAVLWDSNTYNGSMYYTVKTDDAWKSLDTDPPPGFERISLDDSNWSLARSEGEYGAQPWVSNVKIPLKIEPLTDGFTSIIGILDSPKAPRATPGGIAMTRNSKRAESTPSSLIPDFASADWIWTQEKPYNDPPIGPRRFRKTVLIPSGRFVDSLTIDITCDDLHTLYINEKVVGFGLRWHVPRRWSITFPRTNKVVIAVYASNDPEERSFAGLLAAAVAWDSTDVRGGSFKINTDLSWRYGGTSAWDGLEQPLFDEDDWKPVRTQGIYGAGPWGQARKPTTINPITEGFKGIKGIPDPPRAPLATPGLNASWTVFI</sequence>
<dbReference type="EMBL" id="KN817537">
    <property type="protein sequence ID" value="KJA24466.1"/>
    <property type="molecule type" value="Genomic_DNA"/>
</dbReference>
<dbReference type="Pfam" id="PF24883">
    <property type="entry name" value="NPHP3_N"/>
    <property type="match status" value="1"/>
</dbReference>
<dbReference type="AlphaFoldDB" id="A0A0D2P6Y6"/>
<dbReference type="STRING" id="945553.A0A0D2P6Y6"/>
<evidence type="ECO:0000256" key="1">
    <source>
        <dbReference type="ARBA" id="ARBA00022737"/>
    </source>
</evidence>